<dbReference type="SUPFAM" id="SSF52172">
    <property type="entry name" value="CheY-like"/>
    <property type="match status" value="1"/>
</dbReference>
<keyword evidence="5" id="KW-1185">Reference proteome</keyword>
<evidence type="ECO:0000313" key="4">
    <source>
        <dbReference type="EMBL" id="MBM7507082.1"/>
    </source>
</evidence>
<dbReference type="PROSITE" id="PS50110">
    <property type="entry name" value="RESPONSE_REGULATORY"/>
    <property type="match status" value="1"/>
</dbReference>
<organism evidence="4 5">
    <name type="scientific">Nocardioides salarius</name>
    <dbReference type="NCBI Taxonomy" id="374513"/>
    <lineage>
        <taxon>Bacteria</taxon>
        <taxon>Bacillati</taxon>
        <taxon>Actinomycetota</taxon>
        <taxon>Actinomycetes</taxon>
        <taxon>Propionibacteriales</taxon>
        <taxon>Nocardioidaceae</taxon>
        <taxon>Nocardioides</taxon>
    </lineage>
</organism>
<feature type="modified residue" description="4-aspartylphosphate" evidence="2">
    <location>
        <position position="69"/>
    </location>
</feature>
<accession>A0ABS2M7B1</accession>
<protein>
    <submittedName>
        <fullName evidence="4">CheY-like chemotaxis protein</fullName>
    </submittedName>
</protein>
<dbReference type="Gene3D" id="3.40.50.2300">
    <property type="match status" value="1"/>
</dbReference>
<dbReference type="PANTHER" id="PTHR44591">
    <property type="entry name" value="STRESS RESPONSE REGULATOR PROTEIN 1"/>
    <property type="match status" value="1"/>
</dbReference>
<gene>
    <name evidence="4" type="ORF">JOE61_000896</name>
</gene>
<evidence type="ECO:0000313" key="5">
    <source>
        <dbReference type="Proteomes" id="UP000732378"/>
    </source>
</evidence>
<keyword evidence="1 2" id="KW-0597">Phosphoprotein</keyword>
<dbReference type="InterPro" id="IPR001789">
    <property type="entry name" value="Sig_transdc_resp-reg_receiver"/>
</dbReference>
<evidence type="ECO:0000256" key="2">
    <source>
        <dbReference type="PROSITE-ProRule" id="PRU00169"/>
    </source>
</evidence>
<reference evidence="4 5" key="1">
    <citation type="submission" date="2021-01" db="EMBL/GenBank/DDBJ databases">
        <title>Sequencing the genomes of 1000 actinobacteria strains.</title>
        <authorList>
            <person name="Klenk H.-P."/>
        </authorList>
    </citation>
    <scope>NUCLEOTIDE SEQUENCE [LARGE SCALE GENOMIC DNA]</scope>
    <source>
        <strain evidence="4 5">DSM 18239</strain>
    </source>
</reference>
<dbReference type="PANTHER" id="PTHR44591:SF20">
    <property type="entry name" value="PROTEIN PILH"/>
    <property type="match status" value="1"/>
</dbReference>
<comment type="caution">
    <text evidence="4">The sequence shown here is derived from an EMBL/GenBank/DDBJ whole genome shotgun (WGS) entry which is preliminary data.</text>
</comment>
<dbReference type="RefSeq" id="WP_193667799.1">
    <property type="nucleotide sequence ID" value="NZ_JACDTV010000003.1"/>
</dbReference>
<dbReference type="EMBL" id="JAFBBZ010000001">
    <property type="protein sequence ID" value="MBM7507082.1"/>
    <property type="molecule type" value="Genomic_DNA"/>
</dbReference>
<dbReference type="InterPro" id="IPR011006">
    <property type="entry name" value="CheY-like_superfamily"/>
</dbReference>
<dbReference type="InterPro" id="IPR050595">
    <property type="entry name" value="Bact_response_regulator"/>
</dbReference>
<dbReference type="CDD" id="cd17546">
    <property type="entry name" value="REC_hyHK_CKI1_RcsC-like"/>
    <property type="match status" value="1"/>
</dbReference>
<dbReference type="Pfam" id="PF00072">
    <property type="entry name" value="Response_reg"/>
    <property type="match status" value="1"/>
</dbReference>
<evidence type="ECO:0000259" key="3">
    <source>
        <dbReference type="PROSITE" id="PS50110"/>
    </source>
</evidence>
<name>A0ABS2M7B1_9ACTN</name>
<evidence type="ECO:0000256" key="1">
    <source>
        <dbReference type="ARBA" id="ARBA00022553"/>
    </source>
</evidence>
<dbReference type="SMART" id="SM00448">
    <property type="entry name" value="REC"/>
    <property type="match status" value="1"/>
</dbReference>
<sequence length="139" mass="15325">MDASQGSGTGATSPDGAGWRFLVVDDQEDIRDIMVRMLTRLGHSADEAEDGQHAVEVLAAAPYDVMFLDLSMPRMSGEEVVRWLRAHPDVAPDLRVVVVSAWAGDKRPTLHELGVDAVLPKPFRKQQLLDLLEELAQPR</sequence>
<proteinExistence type="predicted"/>
<feature type="domain" description="Response regulatory" evidence="3">
    <location>
        <begin position="20"/>
        <end position="136"/>
    </location>
</feature>
<dbReference type="Proteomes" id="UP000732378">
    <property type="component" value="Unassembled WGS sequence"/>
</dbReference>